<protein>
    <submittedName>
        <fullName evidence="2">Uncharacterized protein</fullName>
    </submittedName>
</protein>
<feature type="region of interest" description="Disordered" evidence="1">
    <location>
        <begin position="1"/>
        <end position="28"/>
    </location>
</feature>
<organism evidence="2 3">
    <name type="scientific">Adineta ricciae</name>
    <name type="common">Rotifer</name>
    <dbReference type="NCBI Taxonomy" id="249248"/>
    <lineage>
        <taxon>Eukaryota</taxon>
        <taxon>Metazoa</taxon>
        <taxon>Spiralia</taxon>
        <taxon>Gnathifera</taxon>
        <taxon>Rotifera</taxon>
        <taxon>Eurotatoria</taxon>
        <taxon>Bdelloidea</taxon>
        <taxon>Adinetida</taxon>
        <taxon>Adinetidae</taxon>
        <taxon>Adineta</taxon>
    </lineage>
</organism>
<comment type="caution">
    <text evidence="2">The sequence shown here is derived from an EMBL/GenBank/DDBJ whole genome shotgun (WGS) entry which is preliminary data.</text>
</comment>
<dbReference type="Proteomes" id="UP000663828">
    <property type="component" value="Unassembled WGS sequence"/>
</dbReference>
<reference evidence="2" key="1">
    <citation type="submission" date="2021-02" db="EMBL/GenBank/DDBJ databases">
        <authorList>
            <person name="Nowell W R."/>
        </authorList>
    </citation>
    <scope>NUCLEOTIDE SEQUENCE</scope>
</reference>
<accession>A0A816EZF8</accession>
<evidence type="ECO:0000313" key="3">
    <source>
        <dbReference type="Proteomes" id="UP000663828"/>
    </source>
</evidence>
<evidence type="ECO:0000313" key="2">
    <source>
        <dbReference type="EMBL" id="CAF1656129.1"/>
    </source>
</evidence>
<gene>
    <name evidence="2" type="ORF">XAT740_LOCUS55948</name>
</gene>
<feature type="compositionally biased region" description="Polar residues" evidence="1">
    <location>
        <begin position="1"/>
        <end position="11"/>
    </location>
</feature>
<name>A0A816EZF8_ADIRI</name>
<dbReference type="AlphaFoldDB" id="A0A816EZF8"/>
<dbReference type="EMBL" id="CAJNOR010010716">
    <property type="protein sequence ID" value="CAF1656129.1"/>
    <property type="molecule type" value="Genomic_DNA"/>
</dbReference>
<proteinExistence type="predicted"/>
<evidence type="ECO:0000256" key="1">
    <source>
        <dbReference type="SAM" id="MobiDB-lite"/>
    </source>
</evidence>
<keyword evidence="3" id="KW-1185">Reference proteome</keyword>
<sequence>MDQTLTINSELHSTDNDKSEKRITSQETVPSSNIKTKMVDIFYSCNYFYCGNRCFSSSNRRQNEEEKWETGCGNDSILITFDELPSLTAVPNGYKSINWNNAYVFINSYNISGFQTGTVSPNCTSHNAYGNPMRMTNLDGTLFTLHSVAMASAWKDNLQLNVVGYRSNVIIANNTYIIQVFLLSNITFIGYSNLDTVVFSTSGGTRNPNVSDDGTHYAMDNLCISVK</sequence>
<feature type="compositionally biased region" description="Basic and acidic residues" evidence="1">
    <location>
        <begin position="12"/>
        <end position="24"/>
    </location>
</feature>